<reference evidence="1 2" key="1">
    <citation type="journal article" date="2018" name="Genomics">
        <title>Molecular footprints of inshore aquatic adaptation in Indo-Pacific humpback dolphin (Sousa chinensis).</title>
        <authorList>
            <person name="Ming Y."/>
            <person name="Jian J."/>
            <person name="Yu F."/>
            <person name="Yu X."/>
            <person name="Wang J."/>
            <person name="Liu W."/>
        </authorList>
    </citation>
    <scope>NUCLEOTIDE SEQUENCE [LARGE SCALE GENOMIC DNA]</scope>
    <source>
        <strain evidence="1">MY-2018</strain>
        <tissue evidence="1">Skin</tissue>
    </source>
</reference>
<name>A0A484H3Y3_SOUCH</name>
<organism evidence="1 2">
    <name type="scientific">Sousa chinensis</name>
    <name type="common">Indo-pacific humpbacked dolphin</name>
    <name type="synonym">Steno chinensis</name>
    <dbReference type="NCBI Taxonomy" id="103600"/>
    <lineage>
        <taxon>Eukaryota</taxon>
        <taxon>Metazoa</taxon>
        <taxon>Chordata</taxon>
        <taxon>Craniata</taxon>
        <taxon>Vertebrata</taxon>
        <taxon>Euteleostomi</taxon>
        <taxon>Mammalia</taxon>
        <taxon>Eutheria</taxon>
        <taxon>Laurasiatheria</taxon>
        <taxon>Artiodactyla</taxon>
        <taxon>Whippomorpha</taxon>
        <taxon>Cetacea</taxon>
        <taxon>Odontoceti</taxon>
        <taxon>Delphinidae</taxon>
        <taxon>Sousa</taxon>
    </lineage>
</organism>
<gene>
    <name evidence="1" type="ORF">DBR06_SOUSAS30110011</name>
</gene>
<keyword evidence="2" id="KW-1185">Reference proteome</keyword>
<comment type="caution">
    <text evidence="1">The sequence shown here is derived from an EMBL/GenBank/DDBJ whole genome shotgun (WGS) entry which is preliminary data.</text>
</comment>
<sequence length="25" mass="2697">MIPVLAKAKPQYSLNCLRLAPEAGL</sequence>
<accession>A0A484H3Y3</accession>
<protein>
    <submittedName>
        <fullName evidence="1">Uncharacterized protein</fullName>
    </submittedName>
</protein>
<feature type="non-terminal residue" evidence="1">
    <location>
        <position position="25"/>
    </location>
</feature>
<proteinExistence type="predicted"/>
<dbReference type="EMBL" id="QWLN02000729">
    <property type="protein sequence ID" value="TEA42000.1"/>
    <property type="molecule type" value="Genomic_DNA"/>
</dbReference>
<dbReference type="Proteomes" id="UP000295264">
    <property type="component" value="Unassembled WGS sequence"/>
</dbReference>
<dbReference type="AlphaFoldDB" id="A0A484H3Y3"/>
<evidence type="ECO:0000313" key="1">
    <source>
        <dbReference type="EMBL" id="TEA42000.1"/>
    </source>
</evidence>
<evidence type="ECO:0000313" key="2">
    <source>
        <dbReference type="Proteomes" id="UP000295264"/>
    </source>
</evidence>